<evidence type="ECO:0000313" key="3">
    <source>
        <dbReference type="Proteomes" id="UP000765509"/>
    </source>
</evidence>
<sequence>MIVRCPPLPTRSQRSSRPRRPREDSFVVNNDETISKHEWTPRPQSGQWERFRTISPIPSSIDLSTIQ</sequence>
<keyword evidence="3" id="KW-1185">Reference proteome</keyword>
<organism evidence="2 3">
    <name type="scientific">Austropuccinia psidii MF-1</name>
    <dbReference type="NCBI Taxonomy" id="1389203"/>
    <lineage>
        <taxon>Eukaryota</taxon>
        <taxon>Fungi</taxon>
        <taxon>Dikarya</taxon>
        <taxon>Basidiomycota</taxon>
        <taxon>Pucciniomycotina</taxon>
        <taxon>Pucciniomycetes</taxon>
        <taxon>Pucciniales</taxon>
        <taxon>Sphaerophragmiaceae</taxon>
        <taxon>Austropuccinia</taxon>
    </lineage>
</organism>
<proteinExistence type="predicted"/>
<name>A0A9Q3I3Y9_9BASI</name>
<dbReference type="AlphaFoldDB" id="A0A9Q3I3Y9"/>
<gene>
    <name evidence="2" type="ORF">O181_064829</name>
</gene>
<dbReference type="EMBL" id="AVOT02031561">
    <property type="protein sequence ID" value="MBW0525114.1"/>
    <property type="molecule type" value="Genomic_DNA"/>
</dbReference>
<evidence type="ECO:0000313" key="2">
    <source>
        <dbReference type="EMBL" id="MBW0525114.1"/>
    </source>
</evidence>
<comment type="caution">
    <text evidence="2">The sequence shown here is derived from an EMBL/GenBank/DDBJ whole genome shotgun (WGS) entry which is preliminary data.</text>
</comment>
<protein>
    <submittedName>
        <fullName evidence="2">Uncharacterized protein</fullName>
    </submittedName>
</protein>
<feature type="region of interest" description="Disordered" evidence="1">
    <location>
        <begin position="1"/>
        <end position="46"/>
    </location>
</feature>
<accession>A0A9Q3I3Y9</accession>
<feature type="non-terminal residue" evidence="2">
    <location>
        <position position="67"/>
    </location>
</feature>
<dbReference type="Proteomes" id="UP000765509">
    <property type="component" value="Unassembled WGS sequence"/>
</dbReference>
<reference evidence="2" key="1">
    <citation type="submission" date="2021-03" db="EMBL/GenBank/DDBJ databases">
        <title>Draft genome sequence of rust myrtle Austropuccinia psidii MF-1, a brazilian biotype.</title>
        <authorList>
            <person name="Quecine M.C."/>
            <person name="Pachon D.M.R."/>
            <person name="Bonatelli M.L."/>
            <person name="Correr F.H."/>
            <person name="Franceschini L.M."/>
            <person name="Leite T.F."/>
            <person name="Margarido G.R.A."/>
            <person name="Almeida C.A."/>
            <person name="Ferrarezi J.A."/>
            <person name="Labate C.A."/>
        </authorList>
    </citation>
    <scope>NUCLEOTIDE SEQUENCE</scope>
    <source>
        <strain evidence="2">MF-1</strain>
    </source>
</reference>
<evidence type="ECO:0000256" key="1">
    <source>
        <dbReference type="SAM" id="MobiDB-lite"/>
    </source>
</evidence>